<keyword evidence="6" id="KW-1185">Reference proteome</keyword>
<feature type="domain" description="PAS" evidence="1">
    <location>
        <begin position="190"/>
        <end position="238"/>
    </location>
</feature>
<dbReference type="NCBIfam" id="TIGR00254">
    <property type="entry name" value="GGDEF"/>
    <property type="match status" value="1"/>
</dbReference>
<dbReference type="SUPFAM" id="SSF55073">
    <property type="entry name" value="Nucleotide cyclase"/>
    <property type="match status" value="1"/>
</dbReference>
<evidence type="ECO:0000313" key="6">
    <source>
        <dbReference type="Proteomes" id="UP001524499"/>
    </source>
</evidence>
<dbReference type="Pfam" id="PF00563">
    <property type="entry name" value="EAL"/>
    <property type="match status" value="1"/>
</dbReference>
<dbReference type="Proteomes" id="UP001524499">
    <property type="component" value="Unassembled WGS sequence"/>
</dbReference>
<dbReference type="InterPro" id="IPR013767">
    <property type="entry name" value="PAS_fold"/>
</dbReference>
<comment type="caution">
    <text evidence="5">The sequence shown here is derived from an EMBL/GenBank/DDBJ whole genome shotgun (WGS) entry which is preliminary data.</text>
</comment>
<dbReference type="InterPro" id="IPR035965">
    <property type="entry name" value="PAS-like_dom_sf"/>
</dbReference>
<dbReference type="InterPro" id="IPR000160">
    <property type="entry name" value="GGDEF_dom"/>
</dbReference>
<dbReference type="Gene3D" id="3.30.450.20">
    <property type="entry name" value="PAS domain"/>
    <property type="match status" value="2"/>
</dbReference>
<organism evidence="5 6">
    <name type="scientific">Methylomonas subterranea</name>
    <dbReference type="NCBI Taxonomy" id="2952225"/>
    <lineage>
        <taxon>Bacteria</taxon>
        <taxon>Pseudomonadati</taxon>
        <taxon>Pseudomonadota</taxon>
        <taxon>Gammaproteobacteria</taxon>
        <taxon>Methylococcales</taxon>
        <taxon>Methylococcaceae</taxon>
        <taxon>Methylomonas</taxon>
    </lineage>
</organism>
<dbReference type="PANTHER" id="PTHR44757">
    <property type="entry name" value="DIGUANYLATE CYCLASE DGCP"/>
    <property type="match status" value="1"/>
</dbReference>
<dbReference type="PROSITE" id="PS50883">
    <property type="entry name" value="EAL"/>
    <property type="match status" value="1"/>
</dbReference>
<dbReference type="SMART" id="SM00091">
    <property type="entry name" value="PAS"/>
    <property type="match status" value="2"/>
</dbReference>
<dbReference type="CDD" id="cd01948">
    <property type="entry name" value="EAL"/>
    <property type="match status" value="1"/>
</dbReference>
<proteinExistence type="predicted"/>
<evidence type="ECO:0000259" key="3">
    <source>
        <dbReference type="PROSITE" id="PS50883"/>
    </source>
</evidence>
<evidence type="ECO:0000259" key="1">
    <source>
        <dbReference type="PROSITE" id="PS50112"/>
    </source>
</evidence>
<evidence type="ECO:0000313" key="5">
    <source>
        <dbReference type="EMBL" id="MCQ8106285.1"/>
    </source>
</evidence>
<dbReference type="InterPro" id="IPR035919">
    <property type="entry name" value="EAL_sf"/>
</dbReference>
<dbReference type="SUPFAM" id="SSF141868">
    <property type="entry name" value="EAL domain-like"/>
    <property type="match status" value="1"/>
</dbReference>
<dbReference type="RefSeq" id="WP_256604380.1">
    <property type="nucleotide sequence ID" value="NZ_JANIBJ010000056.1"/>
</dbReference>
<evidence type="ECO:0000259" key="2">
    <source>
        <dbReference type="PROSITE" id="PS50113"/>
    </source>
</evidence>
<accession>A0ABT1TLC6</accession>
<dbReference type="InterPro" id="IPR001633">
    <property type="entry name" value="EAL_dom"/>
</dbReference>
<feature type="domain" description="PAS" evidence="1">
    <location>
        <begin position="63"/>
        <end position="118"/>
    </location>
</feature>
<dbReference type="Gene3D" id="3.30.70.270">
    <property type="match status" value="1"/>
</dbReference>
<evidence type="ECO:0000259" key="4">
    <source>
        <dbReference type="PROSITE" id="PS50887"/>
    </source>
</evidence>
<sequence length="743" mass="84580">MAQLDRDTLRHQAEALLSDMPSALYAGQLEDVKALIHELSVHQVELEMQNQSLRETYQSLLQAKNNFSLLFEQAPAGYLKMDPQGRILKANQTLGDMLELSQRDIEGQHLNRFIHPEDAIIFSARYPAFFNKPDNKTIELRLLKNPRQSIPFQVQLNARRISEADERGQSRQCLLVTAVDVTDRHRLTEEKALAAEVFETSEEAILITNERKLILGVNQSFMDITDYQRSEVIGRSLICVLFAGHHFKLFELIWSKLVNRERWKGEIELFRRNGSAFTASLTVGGSHDSFGKIKNCILMFSDITQKKLNDRKIEFLAHYDILTQLPNRSYFNELLNNAILHASRSRESLSILFLDLDRFKLLNDTCGHLAGDVLLQNVAGRLLSCVRETDSVSRFAGDEFVVMLTHFKDFEQCRATTEHILQKLLNELSLPHEIGNIQFNASVSIGVALFPAHGTTAPELIKNADTAMYAAKAGGRNRYRFYSDQMRQQAIARSSMEFELQTADWENQFNLVYQPLVNLADCRIYGHEALLRWQHPQRGELKPDSFLAIAEDNGMINPIGDWVIRSACQQAAAWRERWPATPLKISINLSPRQFLLPNLRQTIQTLLTTHGLKGSQLILEITEYTAMQNIGESIRVMHELRELGILLGIDDFGTGYSSLAYLNKFPLNILKIDQSFIHELDVEKENVLIKSIIDIGRNMDLLILAEGIEKPEQAELLKHLGCQLGQGYFYAPPLPVTDIVPPF</sequence>
<dbReference type="Pfam" id="PF13426">
    <property type="entry name" value="PAS_9"/>
    <property type="match status" value="1"/>
</dbReference>
<dbReference type="SMART" id="SM00267">
    <property type="entry name" value="GGDEF"/>
    <property type="match status" value="1"/>
</dbReference>
<dbReference type="PROSITE" id="PS50112">
    <property type="entry name" value="PAS"/>
    <property type="match status" value="2"/>
</dbReference>
<name>A0ABT1TLC6_9GAMM</name>
<protein>
    <submittedName>
        <fullName evidence="5">EAL domain-containing protein</fullName>
    </submittedName>
</protein>
<dbReference type="InterPro" id="IPR000014">
    <property type="entry name" value="PAS"/>
</dbReference>
<dbReference type="PROSITE" id="PS50887">
    <property type="entry name" value="GGDEF"/>
    <property type="match status" value="1"/>
</dbReference>
<dbReference type="InterPro" id="IPR029787">
    <property type="entry name" value="Nucleotide_cyclase"/>
</dbReference>
<gene>
    <name evidence="5" type="ORF">NP590_19425</name>
</gene>
<feature type="domain" description="EAL" evidence="3">
    <location>
        <begin position="493"/>
        <end position="743"/>
    </location>
</feature>
<dbReference type="InterPro" id="IPR043128">
    <property type="entry name" value="Rev_trsase/Diguanyl_cyclase"/>
</dbReference>
<dbReference type="CDD" id="cd01949">
    <property type="entry name" value="GGDEF"/>
    <property type="match status" value="1"/>
</dbReference>
<dbReference type="Gene3D" id="3.20.20.450">
    <property type="entry name" value="EAL domain"/>
    <property type="match status" value="1"/>
</dbReference>
<dbReference type="NCBIfam" id="TIGR00229">
    <property type="entry name" value="sensory_box"/>
    <property type="match status" value="2"/>
</dbReference>
<reference evidence="5 6" key="1">
    <citation type="submission" date="2022-07" db="EMBL/GenBank/DDBJ databases">
        <title>Methylomonas rivi sp. nov., Methylomonas rosea sp. nov., Methylomonas aureus sp. nov. and Methylomonas subterranea sp. nov., four novel methanotrophs isolated from a freshwater creek and the deep terrestrial subsurface.</title>
        <authorList>
            <person name="Abin C."/>
            <person name="Sankaranarayanan K."/>
            <person name="Garner C."/>
            <person name="Sindelar R."/>
            <person name="Kotary K."/>
            <person name="Garner R."/>
            <person name="Barclay S."/>
            <person name="Lawson P."/>
            <person name="Krumholz L."/>
        </authorList>
    </citation>
    <scope>NUCLEOTIDE SEQUENCE [LARGE SCALE GENOMIC DNA]</scope>
    <source>
        <strain evidence="5 6">SURF-2</strain>
    </source>
</reference>
<dbReference type="InterPro" id="IPR052155">
    <property type="entry name" value="Biofilm_reg_signaling"/>
</dbReference>
<dbReference type="SMART" id="SM00052">
    <property type="entry name" value="EAL"/>
    <property type="match status" value="1"/>
</dbReference>
<dbReference type="InterPro" id="IPR000700">
    <property type="entry name" value="PAS-assoc_C"/>
</dbReference>
<dbReference type="PROSITE" id="PS50113">
    <property type="entry name" value="PAC"/>
    <property type="match status" value="1"/>
</dbReference>
<dbReference type="Pfam" id="PF00990">
    <property type="entry name" value="GGDEF"/>
    <property type="match status" value="1"/>
</dbReference>
<feature type="domain" description="PAC" evidence="2">
    <location>
        <begin position="263"/>
        <end position="315"/>
    </location>
</feature>
<feature type="domain" description="GGDEF" evidence="4">
    <location>
        <begin position="347"/>
        <end position="484"/>
    </location>
</feature>
<dbReference type="SUPFAM" id="SSF55785">
    <property type="entry name" value="PYP-like sensor domain (PAS domain)"/>
    <property type="match status" value="2"/>
</dbReference>
<dbReference type="EMBL" id="JANIBJ010000056">
    <property type="protein sequence ID" value="MCQ8106285.1"/>
    <property type="molecule type" value="Genomic_DNA"/>
</dbReference>
<dbReference type="PANTHER" id="PTHR44757:SF2">
    <property type="entry name" value="BIOFILM ARCHITECTURE MAINTENANCE PROTEIN MBAA"/>
    <property type="match status" value="1"/>
</dbReference>
<dbReference type="CDD" id="cd00130">
    <property type="entry name" value="PAS"/>
    <property type="match status" value="2"/>
</dbReference>
<dbReference type="Pfam" id="PF00989">
    <property type="entry name" value="PAS"/>
    <property type="match status" value="1"/>
</dbReference>